<protein>
    <submittedName>
        <fullName evidence="1">Putative ribonuclease H protein</fullName>
    </submittedName>
</protein>
<dbReference type="Proteomes" id="UP000288805">
    <property type="component" value="Unassembled WGS sequence"/>
</dbReference>
<organism evidence="1 2">
    <name type="scientific">Vitis vinifera</name>
    <name type="common">Grape</name>
    <dbReference type="NCBI Taxonomy" id="29760"/>
    <lineage>
        <taxon>Eukaryota</taxon>
        <taxon>Viridiplantae</taxon>
        <taxon>Streptophyta</taxon>
        <taxon>Embryophyta</taxon>
        <taxon>Tracheophyta</taxon>
        <taxon>Spermatophyta</taxon>
        <taxon>Magnoliopsida</taxon>
        <taxon>eudicotyledons</taxon>
        <taxon>Gunneridae</taxon>
        <taxon>Pentapetalae</taxon>
        <taxon>rosids</taxon>
        <taxon>Vitales</taxon>
        <taxon>Vitaceae</taxon>
        <taxon>Viteae</taxon>
        <taxon>Vitis</taxon>
    </lineage>
</organism>
<evidence type="ECO:0000313" key="2">
    <source>
        <dbReference type="Proteomes" id="UP000288805"/>
    </source>
</evidence>
<dbReference type="InterPro" id="IPR036691">
    <property type="entry name" value="Endo/exonu/phosph_ase_sf"/>
</dbReference>
<proteinExistence type="predicted"/>
<reference evidence="1 2" key="1">
    <citation type="journal article" date="2018" name="PLoS Genet.">
        <title>Population sequencing reveals clonal diversity and ancestral inbreeding in the grapevine cultivar Chardonnay.</title>
        <authorList>
            <person name="Roach M.J."/>
            <person name="Johnson D.L."/>
            <person name="Bohlmann J."/>
            <person name="van Vuuren H.J."/>
            <person name="Jones S.J."/>
            <person name="Pretorius I.S."/>
            <person name="Schmidt S.A."/>
            <person name="Borneman A.R."/>
        </authorList>
    </citation>
    <scope>NUCLEOTIDE SEQUENCE [LARGE SCALE GENOMIC DNA]</scope>
    <source>
        <strain evidence="2">cv. Chardonnay</strain>
        <tissue evidence="1">Leaf</tissue>
    </source>
</reference>
<evidence type="ECO:0000313" key="1">
    <source>
        <dbReference type="EMBL" id="RVW26615.1"/>
    </source>
</evidence>
<accession>A0A438CTT7</accession>
<name>A0A438CTT7_VITVI</name>
<dbReference type="EMBL" id="QGNW01001999">
    <property type="protein sequence ID" value="RVW26615.1"/>
    <property type="molecule type" value="Genomic_DNA"/>
</dbReference>
<comment type="caution">
    <text evidence="1">The sequence shown here is derived from an EMBL/GenBank/DDBJ whole genome shotgun (WGS) entry which is preliminary data.</text>
</comment>
<gene>
    <name evidence="1" type="primary">VvCHDh000004_709</name>
    <name evidence="1" type="ORF">CK203_099284</name>
</gene>
<dbReference type="AlphaFoldDB" id="A0A438CTT7"/>
<sequence>MTMKLKIFSWNVRGINEGDKRKIIKTMIWFHLVDLVRLQEAKVQQRTTCLMRSLGVGRCLNWGAVDARGQVGGILVFWDNRVLELIKMELGAFAVSFHLNCEDNFVWMFTRVYNPILVEEREDFWNELSAIRGLWNDPCGLFQSTLPNLVSDHAPILLDSGGIRKSKTPFKFENMGLKVEVFKDLVRNWWEGVLGNLFTKKLEALARLRLWDAKERECGLIVEENEVRRGVVGEFKKWAKMEEISWNQKRNFMAKLRVKGEMLVGEDNIKEGVTNAFQRILAEAGESRPSIDELVFNSLQLIDSKAFEIPISEEEVLATLSSLSGDKASGSDGFSLAFWQYSWDFVKHEIQVDRMDQMVYFYSLLLCLDDTLILCDASKENLEHLSWVFMWFETCLVLKIDLGKSELIPVGDVPNLEEVASTSLHGGCSPNYLPRSSSGCALQVFKGLGRGRGEVSKRVMTRLEKIQRDFLWGGGALVNKPHLLSWSVVCLDKVKGGLGFKNLSTFNKALLGKWSWRFVTEREPLWKRVIVGKYGQEDGGWCTKGVTERWCGDSSLRDAFLDLFAIASSKGAWVVDVWDGVGDAFFDERVAFELGRLFCW</sequence>
<dbReference type="SUPFAM" id="SSF56219">
    <property type="entry name" value="DNase I-like"/>
    <property type="match status" value="1"/>
</dbReference>
<dbReference type="Gene3D" id="3.60.10.10">
    <property type="entry name" value="Endonuclease/exonuclease/phosphatase"/>
    <property type="match status" value="1"/>
</dbReference>